<evidence type="ECO:0000313" key="5">
    <source>
        <dbReference type="EMBL" id="KAJ9555110.1"/>
    </source>
</evidence>
<comment type="caution">
    <text evidence="5">The sequence shown here is derived from an EMBL/GenBank/DDBJ whole genome shotgun (WGS) entry which is preliminary data.</text>
</comment>
<organism evidence="5 6">
    <name type="scientific">Centaurea solstitialis</name>
    <name type="common">yellow star-thistle</name>
    <dbReference type="NCBI Taxonomy" id="347529"/>
    <lineage>
        <taxon>Eukaryota</taxon>
        <taxon>Viridiplantae</taxon>
        <taxon>Streptophyta</taxon>
        <taxon>Embryophyta</taxon>
        <taxon>Tracheophyta</taxon>
        <taxon>Spermatophyta</taxon>
        <taxon>Magnoliopsida</taxon>
        <taxon>eudicotyledons</taxon>
        <taxon>Gunneridae</taxon>
        <taxon>Pentapetalae</taxon>
        <taxon>asterids</taxon>
        <taxon>campanulids</taxon>
        <taxon>Asterales</taxon>
        <taxon>Asteraceae</taxon>
        <taxon>Carduoideae</taxon>
        <taxon>Cardueae</taxon>
        <taxon>Centaureinae</taxon>
        <taxon>Centaurea</taxon>
    </lineage>
</organism>
<dbReference type="GO" id="GO:0005975">
    <property type="term" value="P:carbohydrate metabolic process"/>
    <property type="evidence" value="ECO:0007669"/>
    <property type="project" value="InterPro"/>
</dbReference>
<dbReference type="SUPFAM" id="SSF51445">
    <property type="entry name" value="(Trans)glycosidases"/>
    <property type="match status" value="1"/>
</dbReference>
<dbReference type="Proteomes" id="UP001172457">
    <property type="component" value="Chromosome 3"/>
</dbReference>
<dbReference type="AlphaFoldDB" id="A0AA38WJY9"/>
<reference evidence="5" key="1">
    <citation type="submission" date="2023-03" db="EMBL/GenBank/DDBJ databases">
        <title>Chromosome-scale reference genome and RAD-based genetic map of yellow starthistle (Centaurea solstitialis) reveal putative structural variation and QTLs associated with invader traits.</title>
        <authorList>
            <person name="Reatini B."/>
            <person name="Cang F.A."/>
            <person name="Jiang Q."/>
            <person name="Mckibben M.T.W."/>
            <person name="Barker M.S."/>
            <person name="Rieseberg L.H."/>
            <person name="Dlugosch K.M."/>
        </authorList>
    </citation>
    <scope>NUCLEOTIDE SEQUENCE</scope>
    <source>
        <strain evidence="5">CAN-66</strain>
        <tissue evidence="5">Leaf</tissue>
    </source>
</reference>
<evidence type="ECO:0000256" key="1">
    <source>
        <dbReference type="ARBA" id="ARBA00008773"/>
    </source>
</evidence>
<comment type="similarity">
    <text evidence="1 4">Belongs to the glycosyl hydrolase 17 family.</text>
</comment>
<keyword evidence="6" id="KW-1185">Reference proteome</keyword>
<evidence type="ECO:0000313" key="6">
    <source>
        <dbReference type="Proteomes" id="UP001172457"/>
    </source>
</evidence>
<name>A0AA38WJY9_9ASTR</name>
<keyword evidence="3" id="KW-0326">Glycosidase</keyword>
<dbReference type="InterPro" id="IPR000490">
    <property type="entry name" value="Glyco_hydro_17"/>
</dbReference>
<evidence type="ECO:0000256" key="3">
    <source>
        <dbReference type="ARBA" id="ARBA00023295"/>
    </source>
</evidence>
<proteinExistence type="inferred from homology"/>
<protein>
    <submittedName>
        <fullName evidence="5">Uncharacterized protein</fullName>
    </submittedName>
</protein>
<dbReference type="Gene3D" id="3.20.20.80">
    <property type="entry name" value="Glycosidases"/>
    <property type="match status" value="1"/>
</dbReference>
<dbReference type="GO" id="GO:0004553">
    <property type="term" value="F:hydrolase activity, hydrolyzing O-glycosyl compounds"/>
    <property type="evidence" value="ECO:0007669"/>
    <property type="project" value="InterPro"/>
</dbReference>
<keyword evidence="2" id="KW-0378">Hydrolase</keyword>
<dbReference type="EMBL" id="JARYMX010000003">
    <property type="protein sequence ID" value="KAJ9555110.1"/>
    <property type="molecule type" value="Genomic_DNA"/>
</dbReference>
<dbReference type="InterPro" id="IPR017853">
    <property type="entry name" value="GH"/>
</dbReference>
<sequence>MQDLLMLWFARMGGRQKEMVINFTTIDDLARTYNQNLVEHVSSCGTTPKKPNKKVETYVFALFNEGSL</sequence>
<gene>
    <name evidence="5" type="ORF">OSB04_009724</name>
</gene>
<accession>A0AA38WJY9</accession>
<evidence type="ECO:0000256" key="2">
    <source>
        <dbReference type="ARBA" id="ARBA00022801"/>
    </source>
</evidence>
<evidence type="ECO:0000256" key="4">
    <source>
        <dbReference type="RuleBase" id="RU004335"/>
    </source>
</evidence>
<dbReference type="Pfam" id="PF00332">
    <property type="entry name" value="Glyco_hydro_17"/>
    <property type="match status" value="1"/>
</dbReference>